<dbReference type="InterPro" id="IPR032179">
    <property type="entry name" value="Cry22Aa_Ig-like"/>
</dbReference>
<dbReference type="Proteomes" id="UP001230035">
    <property type="component" value="Unassembled WGS sequence"/>
</dbReference>
<evidence type="ECO:0000313" key="2">
    <source>
        <dbReference type="EMBL" id="MDI9258053.1"/>
    </source>
</evidence>
<proteinExistence type="predicted"/>
<evidence type="ECO:0000313" key="3">
    <source>
        <dbReference type="Proteomes" id="UP001230035"/>
    </source>
</evidence>
<organism evidence="2 3">
    <name type="scientific">Flavobacterium sedimenticola</name>
    <dbReference type="NCBI Taxonomy" id="3043286"/>
    <lineage>
        <taxon>Bacteria</taxon>
        <taxon>Pseudomonadati</taxon>
        <taxon>Bacteroidota</taxon>
        <taxon>Flavobacteriia</taxon>
        <taxon>Flavobacteriales</taxon>
        <taxon>Flavobacteriaceae</taxon>
        <taxon>Flavobacterium</taxon>
    </lineage>
</organism>
<dbReference type="RefSeq" id="WP_283239730.1">
    <property type="nucleotide sequence ID" value="NZ_JASGBP010000008.1"/>
</dbReference>
<dbReference type="Gene3D" id="2.60.40.10">
    <property type="entry name" value="Immunoglobulins"/>
    <property type="match status" value="1"/>
</dbReference>
<gene>
    <name evidence="2" type="ORF">QHT84_11570</name>
</gene>
<protein>
    <submittedName>
        <fullName evidence="2">DUF5011 domain-containing protein</fullName>
    </submittedName>
</protein>
<reference evidence="2 3" key="1">
    <citation type="submission" date="2023-05" db="EMBL/GenBank/DDBJ databases">
        <title>Flavobacterium sedimenti sp. nov., isolated from the sediment.</title>
        <authorList>
            <person name="Wu N."/>
        </authorList>
    </citation>
    <scope>NUCLEOTIDE SEQUENCE [LARGE SCALE GENOMIC DNA]</scope>
    <source>
        <strain evidence="2 3">YZ-48</strain>
    </source>
</reference>
<comment type="caution">
    <text evidence="2">The sequence shown here is derived from an EMBL/GenBank/DDBJ whole genome shotgun (WGS) entry which is preliminary data.</text>
</comment>
<keyword evidence="3" id="KW-1185">Reference proteome</keyword>
<dbReference type="InterPro" id="IPR013783">
    <property type="entry name" value="Ig-like_fold"/>
</dbReference>
<evidence type="ECO:0000259" key="1">
    <source>
        <dbReference type="Pfam" id="PF16403"/>
    </source>
</evidence>
<dbReference type="EMBL" id="JASGBP010000008">
    <property type="protein sequence ID" value="MDI9258053.1"/>
    <property type="molecule type" value="Genomic_DNA"/>
</dbReference>
<accession>A0ABT6XSI6</accession>
<dbReference type="Pfam" id="PF16403">
    <property type="entry name" value="Bact_surface_Ig-like"/>
    <property type="match status" value="1"/>
</dbReference>
<feature type="domain" description="Pesticidal crystal protein Cry22Aa Ig-like" evidence="1">
    <location>
        <begin position="34"/>
        <end position="110"/>
    </location>
</feature>
<dbReference type="PROSITE" id="PS51257">
    <property type="entry name" value="PROKAR_LIPOPROTEIN"/>
    <property type="match status" value="1"/>
</dbReference>
<sequence>MKKIFLFLVAGLLTVSCSEDSTGDVSRVTYYPELTLIGDEVIYVQKGGSFTDPGITATEGGVDIPYTTTVSGDFRGGTTVDTNVVDIYRIIYSAVNQDGFSGAVARTVIVYENSDLTTSIAGLYKSTVVRNGVSSAQYTNMEYVLVWRNTDGTYGMSDGIGGYYAIGRAYGVDYAAGPVTITANDIPTNNFAPIPSFGVGAFGGVAVMSGLTANPSANTLSYTTTWDAGFTFVVTMTKVVL</sequence>
<name>A0ABT6XSI6_9FLAO</name>